<keyword evidence="2" id="KW-0472">Membrane</keyword>
<feature type="compositionally biased region" description="Low complexity" evidence="1">
    <location>
        <begin position="85"/>
        <end position="95"/>
    </location>
</feature>
<name>A0A182MC71_9DIPT</name>
<organism evidence="3 4">
    <name type="scientific">Anopheles culicifacies</name>
    <dbReference type="NCBI Taxonomy" id="139723"/>
    <lineage>
        <taxon>Eukaryota</taxon>
        <taxon>Metazoa</taxon>
        <taxon>Ecdysozoa</taxon>
        <taxon>Arthropoda</taxon>
        <taxon>Hexapoda</taxon>
        <taxon>Insecta</taxon>
        <taxon>Pterygota</taxon>
        <taxon>Neoptera</taxon>
        <taxon>Endopterygota</taxon>
        <taxon>Diptera</taxon>
        <taxon>Nematocera</taxon>
        <taxon>Culicoidea</taxon>
        <taxon>Culicidae</taxon>
        <taxon>Anophelinae</taxon>
        <taxon>Anopheles</taxon>
        <taxon>culicifacies species complex</taxon>
    </lineage>
</organism>
<keyword evidence="4" id="KW-1185">Reference proteome</keyword>
<keyword evidence="2" id="KW-1133">Transmembrane helix</keyword>
<protein>
    <submittedName>
        <fullName evidence="3">Uncharacterized protein</fullName>
    </submittedName>
</protein>
<feature type="region of interest" description="Disordered" evidence="1">
    <location>
        <begin position="75"/>
        <end position="95"/>
    </location>
</feature>
<evidence type="ECO:0000256" key="2">
    <source>
        <dbReference type="SAM" id="Phobius"/>
    </source>
</evidence>
<dbReference type="AlphaFoldDB" id="A0A182MC71"/>
<reference evidence="4" key="1">
    <citation type="submission" date="2013-09" db="EMBL/GenBank/DDBJ databases">
        <title>The Genome Sequence of Anopheles culicifacies species A.</title>
        <authorList>
            <consortium name="The Broad Institute Genomics Platform"/>
            <person name="Neafsey D.E."/>
            <person name="Besansky N."/>
            <person name="Howell P."/>
            <person name="Walton C."/>
            <person name="Young S.K."/>
            <person name="Zeng Q."/>
            <person name="Gargeya S."/>
            <person name="Fitzgerald M."/>
            <person name="Haas B."/>
            <person name="Abouelleil A."/>
            <person name="Allen A.W."/>
            <person name="Alvarado L."/>
            <person name="Arachchi H.M."/>
            <person name="Berlin A.M."/>
            <person name="Chapman S.B."/>
            <person name="Gainer-Dewar J."/>
            <person name="Goldberg J."/>
            <person name="Griggs A."/>
            <person name="Gujja S."/>
            <person name="Hansen M."/>
            <person name="Howarth C."/>
            <person name="Imamovic A."/>
            <person name="Ireland A."/>
            <person name="Larimer J."/>
            <person name="McCowan C."/>
            <person name="Murphy C."/>
            <person name="Pearson M."/>
            <person name="Poon T.W."/>
            <person name="Priest M."/>
            <person name="Roberts A."/>
            <person name="Saif S."/>
            <person name="Shea T."/>
            <person name="Sisk P."/>
            <person name="Sykes S."/>
            <person name="Wortman J."/>
            <person name="Nusbaum C."/>
            <person name="Birren B."/>
        </authorList>
    </citation>
    <scope>NUCLEOTIDE SEQUENCE [LARGE SCALE GENOMIC DNA]</scope>
    <source>
        <strain evidence="4">A-37</strain>
    </source>
</reference>
<dbReference type="EMBL" id="AXCM01010112">
    <property type="status" value="NOT_ANNOTATED_CDS"/>
    <property type="molecule type" value="Genomic_DNA"/>
</dbReference>
<dbReference type="Proteomes" id="UP000075883">
    <property type="component" value="Unassembled WGS sequence"/>
</dbReference>
<accession>A0A182MC71</accession>
<dbReference type="EnsemblMetazoa" id="ACUA014687-RA">
    <property type="protein sequence ID" value="ACUA014687-PA"/>
    <property type="gene ID" value="ACUA014687"/>
</dbReference>
<feature type="transmembrane region" description="Helical" evidence="2">
    <location>
        <begin position="6"/>
        <end position="24"/>
    </location>
</feature>
<sequence length="111" mass="12619">MYGFGVQVYVFLLSSFFFSLKHIIFPTRPIFKRDACATSGSGTISLQRHPLHKCHLQASHFRFHLKTCDRDRQSGCVGRKRKENNTPNTPRGGTNVAAVVTPLVRQRCKEL</sequence>
<dbReference type="VEuPathDB" id="VectorBase:ACUA014687"/>
<evidence type="ECO:0000313" key="3">
    <source>
        <dbReference type="EnsemblMetazoa" id="ACUA014687-PA"/>
    </source>
</evidence>
<evidence type="ECO:0000313" key="4">
    <source>
        <dbReference type="Proteomes" id="UP000075883"/>
    </source>
</evidence>
<reference evidence="3" key="2">
    <citation type="submission" date="2020-05" db="UniProtKB">
        <authorList>
            <consortium name="EnsemblMetazoa"/>
        </authorList>
    </citation>
    <scope>IDENTIFICATION</scope>
    <source>
        <strain evidence="3">A-37</strain>
    </source>
</reference>
<evidence type="ECO:0000256" key="1">
    <source>
        <dbReference type="SAM" id="MobiDB-lite"/>
    </source>
</evidence>
<keyword evidence="2" id="KW-0812">Transmembrane</keyword>
<proteinExistence type="predicted"/>